<evidence type="ECO:0000313" key="2">
    <source>
        <dbReference type="EMBL" id="POS79390.1"/>
    </source>
</evidence>
<name>A0A2P5IA62_DIAHE</name>
<evidence type="ECO:0008006" key="4">
    <source>
        <dbReference type="Google" id="ProtNLM"/>
    </source>
</evidence>
<feature type="compositionally biased region" description="Polar residues" evidence="1">
    <location>
        <begin position="16"/>
        <end position="61"/>
    </location>
</feature>
<sequence>MCPTSNNTPAELDHVNATTVSLPNSGPNSPQTPTNDVDSKNNSTGNTDTAQDGLSTQTSETEAAVMASGKGGLATIQEQSDSVSPGYNCGVEATSGNASPDKSHKTPEHGVSGHQAPAETIGGTPSPKSDSTMDHAGSQPAGLALRPDGGVVHITVPETAATTVVGSAEATGDCEQDFAHTPRSTDTSANDSAESEEHKFMDHNDKDNIGDVIKFFYTASTRKRPSSPVNTAPGCCNPRLHRDSDLYVKAKGKDGKVYVFEVVSATLEKASTKFEAMIYGSHTRGNKEEWMWELDDNPLGLKIMFCLLHNKFPRALVASKPNADQLYKVIQVLEKYEVHLDQTNYHLFAPSWINGFKTGMATSKLSAVEALQVAYAIGDFKTTKTLIQEAAHEISDEDGKRLQDFPMKQQDLLVSIDKIRTESLESLLDSLKVPLEYFMNSQNFHGNQYCKSSEGHFECNQKLLGSLMANLVQQSLFPIPEASSYKGSVATLIAKIEKMEIRGLFYPGVVMTEQKHTLCKLGQAAAVEKVKGGKDGKGLLPLSDTLVEYMYFTCKRNGLLRQEQKEFEPYKDQIRDLDLLYRDEFHKDIWSWNHDETAAGDNPCDGSDDSGIFDIVDSNDCFKRKVSG</sequence>
<dbReference type="OrthoDB" id="5275938at2759"/>
<evidence type="ECO:0000313" key="3">
    <source>
        <dbReference type="Proteomes" id="UP000094444"/>
    </source>
</evidence>
<proteinExistence type="predicted"/>
<feature type="compositionally biased region" description="Polar residues" evidence="1">
    <location>
        <begin position="76"/>
        <end position="85"/>
    </location>
</feature>
<feature type="region of interest" description="Disordered" evidence="1">
    <location>
        <begin position="176"/>
        <end position="195"/>
    </location>
</feature>
<gene>
    <name evidence="2" type="ORF">DHEL01_v202210</name>
</gene>
<reference evidence="2" key="1">
    <citation type="submission" date="2017-09" db="EMBL/GenBank/DDBJ databases">
        <title>Polyketide synthases of a Diaporthe helianthi virulent isolate.</title>
        <authorList>
            <person name="Baroncelli R."/>
        </authorList>
    </citation>
    <scope>NUCLEOTIDE SEQUENCE [LARGE SCALE GENOMIC DNA]</scope>
    <source>
        <strain evidence="2">7/96</strain>
    </source>
</reference>
<dbReference type="AlphaFoldDB" id="A0A2P5IA62"/>
<feature type="region of interest" description="Disordered" evidence="1">
    <location>
        <begin position="1"/>
        <end position="146"/>
    </location>
</feature>
<evidence type="ECO:0000256" key="1">
    <source>
        <dbReference type="SAM" id="MobiDB-lite"/>
    </source>
</evidence>
<dbReference type="InParanoid" id="A0A2P5IA62"/>
<comment type="caution">
    <text evidence="2">The sequence shown here is derived from an EMBL/GenBank/DDBJ whole genome shotgun (WGS) entry which is preliminary data.</text>
</comment>
<protein>
    <recommendedName>
        <fullName evidence="4">BTB domain-containing protein</fullName>
    </recommendedName>
</protein>
<dbReference type="EMBL" id="MAVT02000117">
    <property type="protein sequence ID" value="POS79390.1"/>
    <property type="molecule type" value="Genomic_DNA"/>
</dbReference>
<accession>A0A2P5IA62</accession>
<feature type="compositionally biased region" description="Polar residues" evidence="1">
    <location>
        <begin position="182"/>
        <end position="192"/>
    </location>
</feature>
<dbReference type="STRING" id="158607.A0A2P5IA62"/>
<dbReference type="Proteomes" id="UP000094444">
    <property type="component" value="Unassembled WGS sequence"/>
</dbReference>
<organism evidence="2 3">
    <name type="scientific">Diaporthe helianthi</name>
    <dbReference type="NCBI Taxonomy" id="158607"/>
    <lineage>
        <taxon>Eukaryota</taxon>
        <taxon>Fungi</taxon>
        <taxon>Dikarya</taxon>
        <taxon>Ascomycota</taxon>
        <taxon>Pezizomycotina</taxon>
        <taxon>Sordariomycetes</taxon>
        <taxon>Sordariomycetidae</taxon>
        <taxon>Diaporthales</taxon>
        <taxon>Diaporthaceae</taxon>
        <taxon>Diaporthe</taxon>
    </lineage>
</organism>
<keyword evidence="3" id="KW-1185">Reference proteome</keyword>